<protein>
    <submittedName>
        <fullName evidence="1">Uncharacterized protein</fullName>
    </submittedName>
</protein>
<dbReference type="Proteomes" id="UP000009149">
    <property type="component" value="Chromosome"/>
</dbReference>
<organism evidence="1 2">
    <name type="scientific">Methylacidiphilum infernorum (isolate V4)</name>
    <name type="common">Methylokorus infernorum (strain V4)</name>
    <dbReference type="NCBI Taxonomy" id="481448"/>
    <lineage>
        <taxon>Bacteria</taxon>
        <taxon>Pseudomonadati</taxon>
        <taxon>Verrucomicrobiota</taxon>
        <taxon>Methylacidiphilae</taxon>
        <taxon>Methylacidiphilales</taxon>
        <taxon>Methylacidiphilaceae</taxon>
        <taxon>Methylacidiphilum (ex Ratnadevi et al. 2023)</taxon>
    </lineage>
</organism>
<dbReference type="STRING" id="481448.Minf_2463"/>
<dbReference type="EMBL" id="CP000975">
    <property type="protein sequence ID" value="ACD84517.1"/>
    <property type="molecule type" value="Genomic_DNA"/>
</dbReference>
<evidence type="ECO:0000313" key="2">
    <source>
        <dbReference type="Proteomes" id="UP000009149"/>
    </source>
</evidence>
<dbReference type="HOGENOM" id="CLU_2650291_0_0_0"/>
<gene>
    <name evidence="1" type="ordered locus">Minf_2463</name>
</gene>
<reference evidence="1 2" key="1">
    <citation type="journal article" date="2008" name="Biol. Direct">
        <title>Complete genome sequence of the extremely acidophilic methanotroph isolate V4, Methylacidiphilum infernorum, a representative of the bacterial phylum Verrucomicrobia.</title>
        <authorList>
            <person name="Hou S."/>
            <person name="Makarova K.S."/>
            <person name="Saw J.H."/>
            <person name="Senin P."/>
            <person name="Ly B.V."/>
            <person name="Zhou Z."/>
            <person name="Ren Y."/>
            <person name="Wang J."/>
            <person name="Galperin M.Y."/>
            <person name="Omelchenko M.V."/>
            <person name="Wolf Y.I."/>
            <person name="Yutin N."/>
            <person name="Koonin E.V."/>
            <person name="Stott M.B."/>
            <person name="Mountain B.W."/>
            <person name="Crowe M.A."/>
            <person name="Smirnova A.V."/>
            <person name="Dunfield P.F."/>
            <person name="Feng L."/>
            <person name="Wang L."/>
            <person name="Alam M."/>
        </authorList>
    </citation>
    <scope>NUCLEOTIDE SEQUENCE [LARGE SCALE GENOMIC DNA]</scope>
    <source>
        <strain evidence="2">Isolate V4</strain>
    </source>
</reference>
<name>B3E140_METI4</name>
<proteinExistence type="predicted"/>
<sequence length="76" mass="8760">MLTRIRLEGKAEEDGLVLWLFKVQPLTHAASKAIAKRNFGRMGKTRDFLSHFMEQSRVCNQNYSAFSTTIELTKKL</sequence>
<accession>B3E140</accession>
<dbReference type="AlphaFoldDB" id="B3E140"/>
<evidence type="ECO:0000313" key="1">
    <source>
        <dbReference type="EMBL" id="ACD84517.1"/>
    </source>
</evidence>
<dbReference type="KEGG" id="min:Minf_2463"/>